<proteinExistence type="predicted"/>
<dbReference type="SUPFAM" id="SSF53163">
    <property type="entry name" value="HybD-like"/>
    <property type="match status" value="1"/>
</dbReference>
<dbReference type="STRING" id="36849.OXPF_37110"/>
<name>A0A0P8WKR8_9CLOT</name>
<protein>
    <recommendedName>
        <fullName evidence="3">Sporulation protein YyaC</fullName>
    </recommendedName>
</protein>
<evidence type="ECO:0000313" key="1">
    <source>
        <dbReference type="EMBL" id="KPU42942.1"/>
    </source>
</evidence>
<dbReference type="PATRIC" id="fig|36849.3.peg.3920"/>
<gene>
    <name evidence="1" type="ORF">OXPF_37110</name>
</gene>
<dbReference type="Proteomes" id="UP000050326">
    <property type="component" value="Unassembled WGS sequence"/>
</dbReference>
<comment type="caution">
    <text evidence="1">The sequence shown here is derived from an EMBL/GenBank/DDBJ whole genome shotgun (WGS) entry which is preliminary data.</text>
</comment>
<evidence type="ECO:0008006" key="3">
    <source>
        <dbReference type="Google" id="ProtNLM"/>
    </source>
</evidence>
<accession>A0A0P8WKR8</accession>
<evidence type="ECO:0000313" key="2">
    <source>
        <dbReference type="Proteomes" id="UP000050326"/>
    </source>
</evidence>
<reference evidence="1 2" key="1">
    <citation type="submission" date="2015-09" db="EMBL/GenBank/DDBJ databases">
        <title>Genome sequence of Oxobacter pfennigii DSM 3222.</title>
        <authorList>
            <person name="Poehlein A."/>
            <person name="Bengelsdorf F.R."/>
            <person name="Schiel-Bengelsdorf B."/>
            <person name="Duerre P."/>
            <person name="Daniel R."/>
        </authorList>
    </citation>
    <scope>NUCLEOTIDE SEQUENCE [LARGE SCALE GENOMIC DNA]</scope>
    <source>
        <strain evidence="1 2">DSM 3222</strain>
    </source>
</reference>
<keyword evidence="2" id="KW-1185">Reference proteome</keyword>
<dbReference type="InterPro" id="IPR009665">
    <property type="entry name" value="YyaC"/>
</dbReference>
<dbReference type="NCBIfam" id="TIGR02841">
    <property type="entry name" value="spore_YyaC"/>
    <property type="match status" value="1"/>
</dbReference>
<sequence>MCVEKIILISIKEAAKIILSNKKSVIDINDSFPHINLGKHIKNYVTSNMDSSFTSLVFLCIGTDRSTGDSLGPMVGYKLSHLNYKNIWVHGNLENPVHAKNLNEKVDEIHSLYTRPFIVAIDACLGNYQNIGHINISEGPIYPGAGVNKNLLPVGNIHITGTVNSGGYMEYFVLQNTRLNIVMKMADIIKGGIMNCIEDLYLQLQCNNMYTAKKESLVNYVSNQDLF</sequence>
<dbReference type="AlphaFoldDB" id="A0A0P8WKR8"/>
<organism evidence="1 2">
    <name type="scientific">Oxobacter pfennigii</name>
    <dbReference type="NCBI Taxonomy" id="36849"/>
    <lineage>
        <taxon>Bacteria</taxon>
        <taxon>Bacillati</taxon>
        <taxon>Bacillota</taxon>
        <taxon>Clostridia</taxon>
        <taxon>Eubacteriales</taxon>
        <taxon>Clostridiaceae</taxon>
        <taxon>Oxobacter</taxon>
    </lineage>
</organism>
<dbReference type="Pfam" id="PF06866">
    <property type="entry name" value="DUF1256"/>
    <property type="match status" value="1"/>
</dbReference>
<dbReference type="InterPro" id="IPR023430">
    <property type="entry name" value="Pept_HybD-like_dom_sf"/>
</dbReference>
<dbReference type="EMBL" id="LKET01000051">
    <property type="protein sequence ID" value="KPU42942.1"/>
    <property type="molecule type" value="Genomic_DNA"/>
</dbReference>